<accession>A0Y7N1</accession>
<evidence type="ECO:0000313" key="3">
    <source>
        <dbReference type="Proteomes" id="UP000004931"/>
    </source>
</evidence>
<dbReference type="Gene3D" id="3.40.50.1820">
    <property type="entry name" value="alpha/beta hydrolase"/>
    <property type="match status" value="1"/>
</dbReference>
<keyword evidence="2" id="KW-0378">Hydrolase</keyword>
<gene>
    <name evidence="2" type="ORF">GP2143_12806</name>
</gene>
<dbReference type="InterPro" id="IPR000073">
    <property type="entry name" value="AB_hydrolase_1"/>
</dbReference>
<dbReference type="Pfam" id="PF00561">
    <property type="entry name" value="Abhydrolase_1"/>
    <property type="match status" value="1"/>
</dbReference>
<dbReference type="ESTHER" id="9gamm-a0y7n1">
    <property type="family name" value="AlphaBeta_hydrolase"/>
</dbReference>
<dbReference type="InterPro" id="IPR029058">
    <property type="entry name" value="AB_hydrolase_fold"/>
</dbReference>
<dbReference type="PANTHER" id="PTHR46438:SF11">
    <property type="entry name" value="LIPASE-RELATED"/>
    <property type="match status" value="1"/>
</dbReference>
<keyword evidence="3" id="KW-1185">Reference proteome</keyword>
<dbReference type="Proteomes" id="UP000004931">
    <property type="component" value="Unassembled WGS sequence"/>
</dbReference>
<name>A0Y7N1_9GAMM</name>
<dbReference type="SUPFAM" id="SSF53474">
    <property type="entry name" value="alpha/beta-Hydrolases"/>
    <property type="match status" value="1"/>
</dbReference>
<evidence type="ECO:0000313" key="2">
    <source>
        <dbReference type="EMBL" id="EAW32135.1"/>
    </source>
</evidence>
<proteinExistence type="predicted"/>
<feature type="domain" description="AB hydrolase-1" evidence="1">
    <location>
        <begin position="63"/>
        <end position="310"/>
    </location>
</feature>
<dbReference type="PRINTS" id="PR00111">
    <property type="entry name" value="ABHYDROLASE"/>
</dbReference>
<dbReference type="GO" id="GO:0016787">
    <property type="term" value="F:hydrolase activity"/>
    <property type="evidence" value="ECO:0007669"/>
    <property type="project" value="UniProtKB-KW"/>
</dbReference>
<dbReference type="PANTHER" id="PTHR46438">
    <property type="entry name" value="ALPHA/BETA-HYDROLASES SUPERFAMILY PROTEIN"/>
    <property type="match status" value="1"/>
</dbReference>
<dbReference type="eggNOG" id="COG2267">
    <property type="taxonomic scope" value="Bacteria"/>
</dbReference>
<dbReference type="EMBL" id="AAVT01000001">
    <property type="protein sequence ID" value="EAW32135.1"/>
    <property type="molecule type" value="Genomic_DNA"/>
</dbReference>
<dbReference type="OrthoDB" id="2086224at2"/>
<comment type="caution">
    <text evidence="2">The sequence shown here is derived from an EMBL/GenBank/DDBJ whole genome shotgun (WGS) entry which is preliminary data.</text>
</comment>
<dbReference type="AlphaFoldDB" id="A0Y7N1"/>
<reference evidence="2 3" key="1">
    <citation type="journal article" date="2010" name="J. Bacteriol.">
        <title>Genome sequence of the oligotrophic marine Gammaproteobacterium HTCC2143, isolated from the Oregon Coast.</title>
        <authorList>
            <person name="Oh H.M."/>
            <person name="Kang I."/>
            <person name="Ferriera S."/>
            <person name="Giovannoni S.J."/>
            <person name="Cho J.C."/>
        </authorList>
    </citation>
    <scope>NUCLEOTIDE SEQUENCE [LARGE SCALE GENOMIC DNA]</scope>
    <source>
        <strain evidence="2 3">HTCC2143</strain>
    </source>
</reference>
<organism evidence="2 3">
    <name type="scientific">marine gamma proteobacterium HTCC2143</name>
    <dbReference type="NCBI Taxonomy" id="247633"/>
    <lineage>
        <taxon>Bacteria</taxon>
        <taxon>Pseudomonadati</taxon>
        <taxon>Pseudomonadota</taxon>
        <taxon>Gammaproteobacteria</taxon>
        <taxon>Cellvibrionales</taxon>
        <taxon>Spongiibacteraceae</taxon>
        <taxon>BD1-7 clade</taxon>
    </lineage>
</organism>
<dbReference type="STRING" id="247633.GP2143_12806"/>
<sequence length="330" mass="36507">MKIIKITVVLLLAILLCAGVFLYKGELPQREVDAKYTGETSQFFTMENGARIHFRDEGNSAGPAVVLVHGSNASLHTWEPWVEILGDSYRIITMDLPAHGLTGAVPDNDYGAQAQLRTVDAVVRHVGLDKFTLGGNSMGGGVTWRYTLAHPEKVEAMLLIDSSGLPQFRQQLEAKAEELGQEKKEAPVFFSLMGKPWFRAIAKYIDPYWMTKQGVNSAYNYSPVVTEQLIQRYYELALRAGSRDATLSRFSSPRKAEEPVDATRFNVPALVMWGKEDSLISVDVAQLFDAALAQSTLVIYDSVGHVPMEEIPDRSAEDVSAFLQSIYGAN</sequence>
<evidence type="ECO:0000259" key="1">
    <source>
        <dbReference type="Pfam" id="PF00561"/>
    </source>
</evidence>
<protein>
    <submittedName>
        <fullName evidence="2">Hydrolase, alpha/beta hydrolase fold family protein</fullName>
    </submittedName>
</protein>